<feature type="compositionally biased region" description="Basic residues" evidence="6">
    <location>
        <begin position="159"/>
        <end position="170"/>
    </location>
</feature>
<dbReference type="EnsemblPlants" id="KQK92837">
    <property type="protein sequence ID" value="KQK92837"/>
    <property type="gene ID" value="SETIT_034904mg"/>
</dbReference>
<dbReference type="GO" id="GO:0031969">
    <property type="term" value="C:chloroplast membrane"/>
    <property type="evidence" value="ECO:0007669"/>
    <property type="project" value="UniProtKB-SubCell"/>
</dbReference>
<keyword evidence="7" id="KW-0812">Transmembrane</keyword>
<feature type="compositionally biased region" description="Low complexity" evidence="6">
    <location>
        <begin position="45"/>
        <end position="56"/>
    </location>
</feature>
<feature type="region of interest" description="Disordered" evidence="6">
    <location>
        <begin position="1"/>
        <end position="56"/>
    </location>
</feature>
<evidence type="ECO:0000256" key="3">
    <source>
        <dbReference type="ARBA" id="ARBA00022746"/>
    </source>
</evidence>
<feature type="region of interest" description="Disordered" evidence="6">
    <location>
        <begin position="221"/>
        <end position="243"/>
    </location>
</feature>
<keyword evidence="7" id="KW-1133">Transmembrane helix</keyword>
<evidence type="ECO:0000259" key="8">
    <source>
        <dbReference type="Pfam" id="PF04116"/>
    </source>
</evidence>
<proteinExistence type="inferred from homology"/>
<dbReference type="PANTHER" id="PTHR31899">
    <property type="entry name" value="BETA-CAROTENE 3-HYDROXYLASE 1, CHLOROPLASTIC"/>
    <property type="match status" value="1"/>
</dbReference>
<feature type="transmembrane region" description="Helical" evidence="7">
    <location>
        <begin position="406"/>
        <end position="428"/>
    </location>
</feature>
<dbReference type="InterPro" id="IPR045019">
    <property type="entry name" value="BETA-OHASE-like"/>
</dbReference>
<dbReference type="eggNOG" id="ENOG502QSIR">
    <property type="taxonomic scope" value="Eukaryota"/>
</dbReference>
<feature type="region of interest" description="Disordered" evidence="6">
    <location>
        <begin position="96"/>
        <end position="184"/>
    </location>
</feature>
<evidence type="ECO:0000256" key="6">
    <source>
        <dbReference type="SAM" id="MobiDB-lite"/>
    </source>
</evidence>
<feature type="region of interest" description="Disordered" evidence="6">
    <location>
        <begin position="68"/>
        <end position="87"/>
    </location>
</feature>
<dbReference type="Proteomes" id="UP000004995">
    <property type="component" value="Unassembled WGS sequence"/>
</dbReference>
<comment type="subcellular location">
    <subcellularLocation>
        <location evidence="1">Plastid</location>
        <location evidence="1">Chloroplast membrane</location>
        <topology evidence="1">Multi-pass membrane protein</topology>
    </subcellularLocation>
</comment>
<sequence>MAGDRSFPYAEDWRKNYTNTEKGDTVEEDRGVDRRSDAGHGLHMAAGRRGASGRGLARAAAGRMQWCARGQAPRSRHVVRRGRRPGHVRALSFSTAAVARLPAPTTPSRKGGPCPRDTPLSNGPRRAAENPSPKRSRRGRQSGRVEEGKKDASAFHSLPKIRSRAGRKRQGSINKRQPRPLRPALVPDFHARELLTSLPASANDDDDSGPLVCPPHIPCAEAPTARSSTRPKLVGPAQNQRSLSSRCPCPLLHSLVTACEQPAMAVARLVAAAPFPVAASRVRAARPAASRAAPRLAFAPLAVRAAARCAVPARARVVADDDEAAVGGTGGEEEADAGEADTEAEAARLAVAARAARKQSERRTYLVAAVMSSLGITSMAAAAVYYRFAWQMEGGEIPVTEMVGTFALSVGAAVGMEFWARWAHRALWHASLWDMHESHHRPRDGPFELNDVFAIVNAVPAMSLLAYGFFNRGLVPGLCFGAGLGITLFGMAYMFVHDGLVHRRFPVGPIENVPYFRRVAAAHQIHHMDKFQGVPYGLFLGPKELKEVGGTEELEKEIKKRIKRKGTLDAIQ</sequence>
<dbReference type="HOGENOM" id="CLU_476857_0_0_1"/>
<dbReference type="AlphaFoldDB" id="K4A7P8"/>
<evidence type="ECO:0000313" key="9">
    <source>
        <dbReference type="EnsemblPlants" id="KQK92837"/>
    </source>
</evidence>
<dbReference type="PANTHER" id="PTHR31899:SF9">
    <property type="entry name" value="BETA-CAROTENE 3-HYDROXYLASE 1, CHLOROPLASTIC"/>
    <property type="match status" value="1"/>
</dbReference>
<evidence type="ECO:0000313" key="10">
    <source>
        <dbReference type="Proteomes" id="UP000004995"/>
    </source>
</evidence>
<dbReference type="Gramene" id="KQK92837">
    <property type="protein sequence ID" value="KQK92837"/>
    <property type="gene ID" value="SETIT_034904mg"/>
</dbReference>
<feature type="compositionally biased region" description="Basic and acidic residues" evidence="6">
    <location>
        <begin position="143"/>
        <end position="153"/>
    </location>
</feature>
<keyword evidence="4" id="KW-0560">Oxidoreductase</keyword>
<accession>K4A7P8</accession>
<keyword evidence="10" id="KW-1185">Reference proteome</keyword>
<dbReference type="EMBL" id="AGNK02006139">
    <property type="status" value="NOT_ANNOTATED_CDS"/>
    <property type="molecule type" value="Genomic_DNA"/>
</dbReference>
<evidence type="ECO:0000256" key="7">
    <source>
        <dbReference type="SAM" id="Phobius"/>
    </source>
</evidence>
<evidence type="ECO:0000256" key="2">
    <source>
        <dbReference type="ARBA" id="ARBA00009324"/>
    </source>
</evidence>
<dbReference type="GO" id="GO:0010291">
    <property type="term" value="F:beta-carotene 3-hydroxylase activity"/>
    <property type="evidence" value="ECO:0007669"/>
    <property type="project" value="UniProtKB-EC"/>
</dbReference>
<feature type="transmembrane region" description="Helical" evidence="7">
    <location>
        <begin position="364"/>
        <end position="386"/>
    </location>
</feature>
<feature type="transmembrane region" description="Helical" evidence="7">
    <location>
        <begin position="475"/>
        <end position="496"/>
    </location>
</feature>
<dbReference type="STRING" id="4555.K4A7P8"/>
<feature type="compositionally biased region" description="Basic and acidic residues" evidence="6">
    <location>
        <begin position="11"/>
        <end position="40"/>
    </location>
</feature>
<reference evidence="10" key="1">
    <citation type="journal article" date="2012" name="Nat. Biotechnol.">
        <title>Reference genome sequence of the model plant Setaria.</title>
        <authorList>
            <person name="Bennetzen J.L."/>
            <person name="Schmutz J."/>
            <person name="Wang H."/>
            <person name="Percifield R."/>
            <person name="Hawkins J."/>
            <person name="Pontaroli A.C."/>
            <person name="Estep M."/>
            <person name="Feng L."/>
            <person name="Vaughn J.N."/>
            <person name="Grimwood J."/>
            <person name="Jenkins J."/>
            <person name="Barry K."/>
            <person name="Lindquist E."/>
            <person name="Hellsten U."/>
            <person name="Deshpande S."/>
            <person name="Wang X."/>
            <person name="Wu X."/>
            <person name="Mitros T."/>
            <person name="Triplett J."/>
            <person name="Yang X."/>
            <person name="Ye C.Y."/>
            <person name="Mauro-Herrera M."/>
            <person name="Wang L."/>
            <person name="Li P."/>
            <person name="Sharma M."/>
            <person name="Sharma R."/>
            <person name="Ronald P.C."/>
            <person name="Panaud O."/>
            <person name="Kellogg E.A."/>
            <person name="Brutnell T.P."/>
            <person name="Doust A.N."/>
            <person name="Tuskan G.A."/>
            <person name="Rokhsar D."/>
            <person name="Devos K.M."/>
        </authorList>
    </citation>
    <scope>NUCLEOTIDE SEQUENCE [LARGE SCALE GENOMIC DNA]</scope>
    <source>
        <strain evidence="10">cv. Yugu1</strain>
    </source>
</reference>
<dbReference type="FunCoup" id="K4A7P8">
    <property type="interactions" value="253"/>
</dbReference>
<organism evidence="9 10">
    <name type="scientific">Setaria italica</name>
    <name type="common">Foxtail millet</name>
    <name type="synonym">Panicum italicum</name>
    <dbReference type="NCBI Taxonomy" id="4555"/>
    <lineage>
        <taxon>Eukaryota</taxon>
        <taxon>Viridiplantae</taxon>
        <taxon>Streptophyta</taxon>
        <taxon>Embryophyta</taxon>
        <taxon>Tracheophyta</taxon>
        <taxon>Spermatophyta</taxon>
        <taxon>Magnoliopsida</taxon>
        <taxon>Liliopsida</taxon>
        <taxon>Poales</taxon>
        <taxon>Poaceae</taxon>
        <taxon>PACMAD clade</taxon>
        <taxon>Panicoideae</taxon>
        <taxon>Panicodae</taxon>
        <taxon>Paniceae</taxon>
        <taxon>Cenchrinae</taxon>
        <taxon>Setaria</taxon>
    </lineage>
</organism>
<reference evidence="9" key="2">
    <citation type="submission" date="2018-08" db="UniProtKB">
        <authorList>
            <consortium name="EnsemblPlants"/>
        </authorList>
    </citation>
    <scope>IDENTIFICATION</scope>
    <source>
        <strain evidence="9">Yugu1</strain>
    </source>
</reference>
<protein>
    <recommendedName>
        <fullName evidence="5">beta-carotene 3-hydroxylase</fullName>
        <ecNumber evidence="5">1.14.15.24</ecNumber>
    </recommendedName>
</protein>
<keyword evidence="7" id="KW-0472">Membrane</keyword>
<dbReference type="EC" id="1.14.15.24" evidence="5"/>
<comment type="similarity">
    <text evidence="2">Belongs to the sterol desaturase family.</text>
</comment>
<feature type="domain" description="Fatty acid hydroxylase" evidence="8">
    <location>
        <begin position="412"/>
        <end position="540"/>
    </location>
</feature>
<feature type="transmembrane region" description="Helical" evidence="7">
    <location>
        <begin position="449"/>
        <end position="469"/>
    </location>
</feature>
<dbReference type="InParanoid" id="K4A7P8"/>
<dbReference type="InterPro" id="IPR006694">
    <property type="entry name" value="Fatty_acid_hydroxylase"/>
</dbReference>
<dbReference type="Pfam" id="PF04116">
    <property type="entry name" value="FA_hydroxylase"/>
    <property type="match status" value="1"/>
</dbReference>
<dbReference type="GO" id="GO:0016117">
    <property type="term" value="P:carotenoid biosynthetic process"/>
    <property type="evidence" value="ECO:0007669"/>
    <property type="project" value="UniProtKB-KW"/>
</dbReference>
<feature type="compositionally biased region" description="Basic residues" evidence="6">
    <location>
        <begin position="74"/>
        <end position="87"/>
    </location>
</feature>
<keyword evidence="3" id="KW-0125">Carotenoid biosynthesis</keyword>
<evidence type="ECO:0000256" key="1">
    <source>
        <dbReference type="ARBA" id="ARBA00004508"/>
    </source>
</evidence>
<evidence type="ECO:0000256" key="4">
    <source>
        <dbReference type="ARBA" id="ARBA00023002"/>
    </source>
</evidence>
<name>K4A7P8_SETIT</name>
<evidence type="ECO:0000256" key="5">
    <source>
        <dbReference type="ARBA" id="ARBA00026097"/>
    </source>
</evidence>
<dbReference type="GO" id="GO:0005506">
    <property type="term" value="F:iron ion binding"/>
    <property type="evidence" value="ECO:0007669"/>
    <property type="project" value="InterPro"/>
</dbReference>